<gene>
    <name evidence="4" type="ORF">Thpro_022348</name>
</gene>
<dbReference type="EMBL" id="JQSG02000006">
    <property type="protein sequence ID" value="OBS08098.1"/>
    <property type="molecule type" value="Genomic_DNA"/>
</dbReference>
<sequence>MTHIQPETHADVRLSGRELARQRRKAMASQGKRAVKPARQVAARAASVSGGQSPATRNASAVAAAEPTGRMLARSRREAMARNGKAALPKAQSGARPVRAVRSESAAAKNRAEDCGCGCKGKGACGEAPAVDNGPSADRRAAMANTAVSLTPKEIAARLVKNHVHGSGRDIALARRKALGQEGKAGLKRAAQATKIAKYLPEKDWRIAIAKGVTGRQVAMQHRKVRALTGRGEAGGHTSGESRKPAARRSARALTAPPKVEQGHTLSGHEVTGTMVERTRQVTGNEPGSCRSVTGTEYIGLEQFDAFCGTRPEANPAKVTLSRTLHGRSVSGTEVAPDDAMTGAEHGACREVTGTQYLSADHFERFCPTRPQPPANKIGMTRTQKGQTLTGTMVISENRVTGGEAGAARDITGTRYARAEAPKPVADKVAVTHTASGSQVTGTSVGRSQRVTGDEPGACRVVSGTEYLSSEQYAGFCESTPPRPPRKVSIMSTPADQPVTGTSVARDKKVTGSEPGSCRAITGTPYFNSRDFGDACAIEGPTKVGAAATRAGTQVSGTEVRSNPKMTGDEEGRCSLVTGTDYVGAQDLRAVCVDSTPPDQAVAKVAVDRTWQGETITGAAVGRSASVTGDEYGGCAPISGTPYIGQGQYAQFCEPRDSEEQLARVPTRGVVSAAEITGDRPGAGGSVMTGDERGACEPVTGTPYVGLDNLSAACAIDGAGSGRFVGSRRQDAEPPRPPAPRDFSIVPPARQAYEARRGQGVTGAQINSDRITGSANRAQGLITGTPEFRHRDSGGRMAQAEAAQDAVRQRLTGEASPRTAQITGDAWGEQQRVTGTEGHFSVVRNVTQRGNPRGAGRNAQGYRDLERPDVPDSPVTGSAGATKRGAVVTVSGGARG</sequence>
<feature type="region of interest" description="Disordered" evidence="3">
    <location>
        <begin position="1"/>
        <end position="69"/>
    </location>
</feature>
<comment type="similarity">
    <text evidence="2">Belongs to the CsoS2 family.</text>
</comment>
<dbReference type="Proteomes" id="UP000029273">
    <property type="component" value="Unassembled WGS sequence"/>
</dbReference>
<feature type="region of interest" description="Disordered" evidence="3">
    <location>
        <begin position="491"/>
        <end position="516"/>
    </location>
</feature>
<evidence type="ECO:0000313" key="4">
    <source>
        <dbReference type="EMBL" id="OBS08098.1"/>
    </source>
</evidence>
<feature type="region of interest" description="Disordered" evidence="3">
    <location>
        <begin position="227"/>
        <end position="271"/>
    </location>
</feature>
<dbReference type="AlphaFoldDB" id="A0A1A6C0M0"/>
<evidence type="ECO:0000256" key="1">
    <source>
        <dbReference type="ARBA" id="ARBA00022737"/>
    </source>
</evidence>
<feature type="compositionally biased region" description="Low complexity" evidence="3">
    <location>
        <begin position="38"/>
        <end position="52"/>
    </location>
</feature>
<evidence type="ECO:0000256" key="2">
    <source>
        <dbReference type="ARBA" id="ARBA00024044"/>
    </source>
</evidence>
<evidence type="ECO:0000256" key="3">
    <source>
        <dbReference type="SAM" id="MobiDB-lite"/>
    </source>
</evidence>
<proteinExistence type="inferred from homology"/>
<dbReference type="GO" id="GO:0043886">
    <property type="term" value="F:structural constituent of carboxysome shell"/>
    <property type="evidence" value="ECO:0007669"/>
    <property type="project" value="InterPro"/>
</dbReference>
<dbReference type="Pfam" id="PF12288">
    <property type="entry name" value="CsoS2_M"/>
    <property type="match status" value="2"/>
</dbReference>
<organism evidence="4 5">
    <name type="scientific">Acidihalobacter prosperus</name>
    <dbReference type="NCBI Taxonomy" id="160660"/>
    <lineage>
        <taxon>Bacteria</taxon>
        <taxon>Pseudomonadati</taxon>
        <taxon>Pseudomonadota</taxon>
        <taxon>Gammaproteobacteria</taxon>
        <taxon>Chromatiales</taxon>
        <taxon>Ectothiorhodospiraceae</taxon>
        <taxon>Acidihalobacter</taxon>
    </lineage>
</organism>
<keyword evidence="1" id="KW-0677">Repeat</keyword>
<reference evidence="4 5" key="1">
    <citation type="journal article" date="2014" name="Genome Announc.">
        <title>Draft Genome Sequence of the Iron-Oxidizing, Acidophilic, and Halotolerant 'Thiobacillus prosperus' Type Strain DSM 5130.</title>
        <authorList>
            <person name="Ossandon F.J."/>
            <person name="Cardenas J.P."/>
            <person name="Corbett M."/>
            <person name="Quatrini R."/>
            <person name="Holmes D.S."/>
            <person name="Watkin E."/>
        </authorList>
    </citation>
    <scope>NUCLEOTIDE SEQUENCE [LARGE SCALE GENOMIC DNA]</scope>
    <source>
        <strain evidence="4 5">DSM 5130</strain>
    </source>
</reference>
<feature type="compositionally biased region" description="Polar residues" evidence="3">
    <location>
        <begin position="491"/>
        <end position="503"/>
    </location>
</feature>
<accession>A0A1A6C0M0</accession>
<keyword evidence="5" id="KW-1185">Reference proteome</keyword>
<feature type="region of interest" description="Disordered" evidence="3">
    <location>
        <begin position="846"/>
        <end position="896"/>
    </location>
</feature>
<comment type="caution">
    <text evidence="4">The sequence shown here is derived from an EMBL/GenBank/DDBJ whole genome shotgun (WGS) entry which is preliminary data.</text>
</comment>
<feature type="compositionally biased region" description="Polar residues" evidence="3">
    <location>
        <begin position="433"/>
        <end position="451"/>
    </location>
</feature>
<feature type="region of interest" description="Disordered" evidence="3">
    <location>
        <begin position="432"/>
        <end position="452"/>
    </location>
</feature>
<protein>
    <submittedName>
        <fullName evidence="4">Carboxysome shell protein CsoS2</fullName>
    </submittedName>
</protein>
<dbReference type="RefSeq" id="WP_065089679.1">
    <property type="nucleotide sequence ID" value="NZ_JQSG02000006.1"/>
</dbReference>
<feature type="compositionally biased region" description="Basic and acidic residues" evidence="3">
    <location>
        <begin position="1"/>
        <end position="21"/>
    </location>
</feature>
<name>A0A1A6C0M0_9GAMM</name>
<dbReference type="OrthoDB" id="543713at2"/>
<dbReference type="InterPro" id="IPR020990">
    <property type="entry name" value="CSOS2/2B"/>
</dbReference>
<evidence type="ECO:0000313" key="5">
    <source>
        <dbReference type="Proteomes" id="UP000029273"/>
    </source>
</evidence>
<feature type="region of interest" description="Disordered" evidence="3">
    <location>
        <begin position="725"/>
        <end position="745"/>
    </location>
</feature>